<keyword evidence="2" id="KW-1185">Reference proteome</keyword>
<accession>A0A0S6WAP1</accession>
<protein>
    <submittedName>
        <fullName evidence="1">Uncharacterized protein</fullName>
    </submittedName>
</protein>
<evidence type="ECO:0000313" key="2">
    <source>
        <dbReference type="Proteomes" id="UP000030661"/>
    </source>
</evidence>
<gene>
    <name evidence="1" type="ORF">U27_02294</name>
</gene>
<dbReference type="STRING" id="1499967.U27_02294"/>
<dbReference type="HOGENOM" id="CLU_214755_0_0_0"/>
<name>A0A0S6WAP1_VECG1</name>
<dbReference type="AlphaFoldDB" id="A0A0S6WAP1"/>
<evidence type="ECO:0000313" key="1">
    <source>
        <dbReference type="EMBL" id="GAK55460.1"/>
    </source>
</evidence>
<proteinExistence type="predicted"/>
<organism evidence="1">
    <name type="scientific">Vecturithrix granuli</name>
    <dbReference type="NCBI Taxonomy" id="1499967"/>
    <lineage>
        <taxon>Bacteria</taxon>
        <taxon>Candidatus Moduliflexota</taxon>
        <taxon>Candidatus Vecturitrichia</taxon>
        <taxon>Candidatus Vecturitrichales</taxon>
        <taxon>Candidatus Vecturitrichaceae</taxon>
        <taxon>Candidatus Vecturithrix</taxon>
    </lineage>
</organism>
<reference evidence="1" key="1">
    <citation type="journal article" date="2015" name="PeerJ">
        <title>First genomic representation of candidate bacterial phylum KSB3 points to enhanced environmental sensing as a trigger of wastewater bulking.</title>
        <authorList>
            <person name="Sekiguchi Y."/>
            <person name="Ohashi A."/>
            <person name="Parks D.H."/>
            <person name="Yamauchi T."/>
            <person name="Tyson G.W."/>
            <person name="Hugenholtz P."/>
        </authorList>
    </citation>
    <scope>NUCLEOTIDE SEQUENCE [LARGE SCALE GENOMIC DNA]</scope>
</reference>
<dbReference type="Proteomes" id="UP000030661">
    <property type="component" value="Unassembled WGS sequence"/>
</dbReference>
<dbReference type="EMBL" id="DF820463">
    <property type="protein sequence ID" value="GAK55460.1"/>
    <property type="molecule type" value="Genomic_DNA"/>
</dbReference>
<sequence>MSGYSPVIMNMRCTAKLQFRGGQQCAKLEFRGTFSKENYYGF</sequence>